<evidence type="ECO:0000313" key="2">
    <source>
        <dbReference type="EMBL" id="KAG2310923.1"/>
    </source>
</evidence>
<comment type="caution">
    <text evidence="2">The sequence shown here is derived from an EMBL/GenBank/DDBJ whole genome shotgun (WGS) entry which is preliminary data.</text>
</comment>
<dbReference type="Proteomes" id="UP000886595">
    <property type="component" value="Unassembled WGS sequence"/>
</dbReference>
<accession>A0A8X7VG48</accession>
<dbReference type="AlphaFoldDB" id="A0A8X7VG48"/>
<evidence type="ECO:0000313" key="3">
    <source>
        <dbReference type="Proteomes" id="UP000886595"/>
    </source>
</evidence>
<keyword evidence="3" id="KW-1185">Reference proteome</keyword>
<name>A0A8X7VG48_BRACI</name>
<gene>
    <name evidence="2" type="ORF">Bca52824_022480</name>
</gene>
<organism evidence="2 3">
    <name type="scientific">Brassica carinata</name>
    <name type="common">Ethiopian mustard</name>
    <name type="synonym">Abyssinian cabbage</name>
    <dbReference type="NCBI Taxonomy" id="52824"/>
    <lineage>
        <taxon>Eukaryota</taxon>
        <taxon>Viridiplantae</taxon>
        <taxon>Streptophyta</taxon>
        <taxon>Embryophyta</taxon>
        <taxon>Tracheophyta</taxon>
        <taxon>Spermatophyta</taxon>
        <taxon>Magnoliopsida</taxon>
        <taxon>eudicotyledons</taxon>
        <taxon>Gunneridae</taxon>
        <taxon>Pentapetalae</taxon>
        <taxon>rosids</taxon>
        <taxon>malvids</taxon>
        <taxon>Brassicales</taxon>
        <taxon>Brassicaceae</taxon>
        <taxon>Brassiceae</taxon>
        <taxon>Brassica</taxon>
    </lineage>
</organism>
<proteinExistence type="predicted"/>
<sequence length="101" mass="11236">MAKEDISWSEAMGTLPAVEDTSSEEGELTMGQDFSYSQPSSSEFDTTSLLLAEAELYAAEVESDYRRSSGDLNQHFFIASLIMARCRTRESRSRANVKLVV</sequence>
<reference evidence="2 3" key="1">
    <citation type="submission" date="2020-02" db="EMBL/GenBank/DDBJ databases">
        <authorList>
            <person name="Ma Q."/>
            <person name="Huang Y."/>
            <person name="Song X."/>
            <person name="Pei D."/>
        </authorList>
    </citation>
    <scope>NUCLEOTIDE SEQUENCE [LARGE SCALE GENOMIC DNA]</scope>
    <source>
        <strain evidence="2">Sxm20200214</strain>
        <tissue evidence="2">Leaf</tissue>
    </source>
</reference>
<evidence type="ECO:0000256" key="1">
    <source>
        <dbReference type="SAM" id="MobiDB-lite"/>
    </source>
</evidence>
<dbReference type="EMBL" id="JAAMPC010000005">
    <property type="protein sequence ID" value="KAG2310923.1"/>
    <property type="molecule type" value="Genomic_DNA"/>
</dbReference>
<feature type="compositionally biased region" description="Polar residues" evidence="1">
    <location>
        <begin position="32"/>
        <end position="41"/>
    </location>
</feature>
<protein>
    <submittedName>
        <fullName evidence="2">Uncharacterized protein</fullName>
    </submittedName>
</protein>
<feature type="region of interest" description="Disordered" evidence="1">
    <location>
        <begin position="1"/>
        <end position="41"/>
    </location>
</feature>